<keyword evidence="3" id="KW-0119">Carbohydrate metabolism</keyword>
<organism evidence="5 6">
    <name type="scientific">Pelotomaculum thermopropionicum</name>
    <dbReference type="NCBI Taxonomy" id="110500"/>
    <lineage>
        <taxon>Bacteria</taxon>
        <taxon>Bacillati</taxon>
        <taxon>Bacillota</taxon>
        <taxon>Clostridia</taxon>
        <taxon>Eubacteriales</taxon>
        <taxon>Desulfotomaculaceae</taxon>
        <taxon>Pelotomaculum</taxon>
    </lineage>
</organism>
<dbReference type="InterPro" id="IPR053177">
    <property type="entry name" value="ADP-glucose_phosphorylase"/>
</dbReference>
<keyword evidence="2 5" id="KW-0548">Nucleotidyltransferase</keyword>
<keyword evidence="1 5" id="KW-0808">Transferase</keyword>
<dbReference type="Pfam" id="PF01087">
    <property type="entry name" value="GalP_UDP_transf"/>
    <property type="match status" value="1"/>
</dbReference>
<comment type="caution">
    <text evidence="5">The sequence shown here is derived from an EMBL/GenBank/DDBJ whole genome shotgun (WGS) entry which is preliminary data.</text>
</comment>
<proteinExistence type="predicted"/>
<reference evidence="6" key="1">
    <citation type="journal article" date="2015" name="MBio">
        <title>Genome-Resolved Metagenomic Analysis Reveals Roles for Candidate Phyla and Other Microbial Community Members in Biogeochemical Transformations in Oil Reservoirs.</title>
        <authorList>
            <person name="Hu P."/>
            <person name="Tom L."/>
            <person name="Singh A."/>
            <person name="Thomas B.C."/>
            <person name="Baker B.J."/>
            <person name="Piceno Y.M."/>
            <person name="Andersen G.L."/>
            <person name="Banfield J.F."/>
        </authorList>
    </citation>
    <scope>NUCLEOTIDE SEQUENCE [LARGE SCALE GENOMIC DNA]</scope>
</reference>
<dbReference type="InterPro" id="IPR005849">
    <property type="entry name" value="GalP_Utransf_N"/>
</dbReference>
<dbReference type="PANTHER" id="PTHR42763:SF1">
    <property type="entry name" value="UDP-GLUCOSE--HEXOSE-1-PHOSPHATE URIDYLYLTRANSFERASE"/>
    <property type="match status" value="1"/>
</dbReference>
<evidence type="ECO:0000259" key="4">
    <source>
        <dbReference type="Pfam" id="PF01087"/>
    </source>
</evidence>
<evidence type="ECO:0000256" key="2">
    <source>
        <dbReference type="ARBA" id="ARBA00022695"/>
    </source>
</evidence>
<feature type="non-terminal residue" evidence="5">
    <location>
        <position position="180"/>
    </location>
</feature>
<dbReference type="EMBL" id="LGGS01000083">
    <property type="protein sequence ID" value="KUK82553.1"/>
    <property type="molecule type" value="Genomic_DNA"/>
</dbReference>
<name>A0A101HT66_9FIRM</name>
<protein>
    <submittedName>
        <fullName evidence="5">Galactose-1-phosphate uridylyltransferase</fullName>
    </submittedName>
</protein>
<evidence type="ECO:0000256" key="1">
    <source>
        <dbReference type="ARBA" id="ARBA00022679"/>
    </source>
</evidence>
<dbReference type="Proteomes" id="UP000054705">
    <property type="component" value="Unassembled WGS sequence"/>
</dbReference>
<dbReference type="SUPFAM" id="SSF54197">
    <property type="entry name" value="HIT-like"/>
    <property type="match status" value="1"/>
</dbReference>
<accession>A0A101HT66</accession>
<dbReference type="GO" id="GO:0008108">
    <property type="term" value="F:UDP-glucose:hexose-1-phosphate uridylyltransferase activity"/>
    <property type="evidence" value="ECO:0007669"/>
    <property type="project" value="InterPro"/>
</dbReference>
<dbReference type="Gene3D" id="3.30.428.10">
    <property type="entry name" value="HIT-like"/>
    <property type="match status" value="1"/>
</dbReference>
<dbReference type="PANTHER" id="PTHR42763">
    <property type="entry name" value="ADP-GLUCOSE PHOSPHORYLASE"/>
    <property type="match status" value="1"/>
</dbReference>
<evidence type="ECO:0000313" key="5">
    <source>
        <dbReference type="EMBL" id="KUK82553.1"/>
    </source>
</evidence>
<sequence>MSEWRKDPISGRWVVIATERGKRPFNYNKTNEEKKSQECPFCEGNEHKTPPEIIAYRKKNSVKDHPGWWIRVVPNKYPALVNHGDILKRQCGVHKSMEGIGVHEVIVESTMHEPGLDRQAEEQVAEVIWAWRDRLLDLRRDVRLKYIQIFKNNGSAAGASLEHTHSQIVAMPMVPLDVRR</sequence>
<evidence type="ECO:0000256" key="3">
    <source>
        <dbReference type="ARBA" id="ARBA00023277"/>
    </source>
</evidence>
<gene>
    <name evidence="5" type="ORF">XD97_0405</name>
</gene>
<dbReference type="GO" id="GO:0006012">
    <property type="term" value="P:galactose metabolic process"/>
    <property type="evidence" value="ECO:0007669"/>
    <property type="project" value="InterPro"/>
</dbReference>
<dbReference type="InterPro" id="IPR036265">
    <property type="entry name" value="HIT-like_sf"/>
</dbReference>
<dbReference type="AlphaFoldDB" id="A0A101HT66"/>
<feature type="domain" description="Galactose-1-phosphate uridyl transferase N-terminal" evidence="4">
    <location>
        <begin position="4"/>
        <end position="175"/>
    </location>
</feature>
<evidence type="ECO:0000313" key="6">
    <source>
        <dbReference type="Proteomes" id="UP000054705"/>
    </source>
</evidence>